<dbReference type="PANTHER" id="PTHR11177:SF360">
    <property type="entry name" value="CHITINASE 4-RELATED"/>
    <property type="match status" value="1"/>
</dbReference>
<keyword evidence="11" id="KW-0624">Polysaccharide degradation</keyword>
<comment type="similarity">
    <text evidence="2">Belongs to the glycosyl hydrolase 18 family. Chitinase class II subfamily.</text>
</comment>
<dbReference type="InterPro" id="IPR017853">
    <property type="entry name" value="GH"/>
</dbReference>
<dbReference type="GO" id="GO:0006032">
    <property type="term" value="P:chitin catabolic process"/>
    <property type="evidence" value="ECO:0007669"/>
    <property type="project" value="UniProtKB-KW"/>
</dbReference>
<dbReference type="EC" id="3.2.1.14" evidence="3"/>
<dbReference type="GO" id="GO:0008843">
    <property type="term" value="F:endochitinase activity"/>
    <property type="evidence" value="ECO:0007669"/>
    <property type="project" value="UniProtKB-EC"/>
</dbReference>
<keyword evidence="6 12" id="KW-0378">Hydrolase</keyword>
<evidence type="ECO:0000256" key="1">
    <source>
        <dbReference type="ARBA" id="ARBA00000822"/>
    </source>
</evidence>
<dbReference type="PROSITE" id="PS51257">
    <property type="entry name" value="PROKAR_LIPOPROTEIN"/>
    <property type="match status" value="1"/>
</dbReference>
<keyword evidence="5 13" id="KW-0732">Signal</keyword>
<dbReference type="GO" id="GO:0008061">
    <property type="term" value="F:chitin binding"/>
    <property type="evidence" value="ECO:0007669"/>
    <property type="project" value="UniProtKB-KW"/>
</dbReference>
<protein>
    <recommendedName>
        <fullName evidence="3">chitinase</fullName>
        <ecNumber evidence="3">3.2.1.14</ecNumber>
    </recommendedName>
</protein>
<dbReference type="GO" id="GO:0005576">
    <property type="term" value="C:extracellular region"/>
    <property type="evidence" value="ECO:0007669"/>
    <property type="project" value="TreeGrafter"/>
</dbReference>
<comment type="caution">
    <text evidence="15">The sequence shown here is derived from an EMBL/GenBank/DDBJ whole genome shotgun (WGS) entry which is preliminary data.</text>
</comment>
<evidence type="ECO:0000313" key="16">
    <source>
        <dbReference type="Proteomes" id="UP001152888"/>
    </source>
</evidence>
<dbReference type="InterPro" id="IPR001223">
    <property type="entry name" value="Glyco_hydro18_cat"/>
</dbReference>
<keyword evidence="10 12" id="KW-0326">Glycosidase</keyword>
<dbReference type="PROSITE" id="PS01095">
    <property type="entry name" value="GH18_1"/>
    <property type="match status" value="1"/>
</dbReference>
<dbReference type="FunFam" id="3.10.50.10:FF:000004">
    <property type="entry name" value="Chitinase 5"/>
    <property type="match status" value="1"/>
</dbReference>
<evidence type="ECO:0000256" key="3">
    <source>
        <dbReference type="ARBA" id="ARBA00012729"/>
    </source>
</evidence>
<evidence type="ECO:0000259" key="14">
    <source>
        <dbReference type="PROSITE" id="PS51910"/>
    </source>
</evidence>
<evidence type="ECO:0000256" key="7">
    <source>
        <dbReference type="ARBA" id="ARBA00023024"/>
    </source>
</evidence>
<dbReference type="OrthoDB" id="73875at2759"/>
<keyword evidence="9" id="KW-0119">Carbohydrate metabolism</keyword>
<keyword evidence="4" id="KW-0147">Chitin-binding</keyword>
<keyword evidence="7" id="KW-0146">Chitin degradation</keyword>
<evidence type="ECO:0000256" key="12">
    <source>
        <dbReference type="RuleBase" id="RU000489"/>
    </source>
</evidence>
<evidence type="ECO:0000256" key="6">
    <source>
        <dbReference type="ARBA" id="ARBA00022801"/>
    </source>
</evidence>
<dbReference type="AlphaFoldDB" id="A0A9P0PWT4"/>
<dbReference type="InterPro" id="IPR050314">
    <property type="entry name" value="Glycosyl_Hydrlase_18"/>
</dbReference>
<dbReference type="SUPFAM" id="SSF54556">
    <property type="entry name" value="Chitinase insertion domain"/>
    <property type="match status" value="1"/>
</dbReference>
<dbReference type="CDD" id="cd02872">
    <property type="entry name" value="GH18_chitolectin_chitotriosidase"/>
    <property type="match status" value="1"/>
</dbReference>
<dbReference type="PANTHER" id="PTHR11177">
    <property type="entry name" value="CHITINASE"/>
    <property type="match status" value="1"/>
</dbReference>
<feature type="chain" id="PRO_5040267079" description="chitinase" evidence="13">
    <location>
        <begin position="29"/>
        <end position="393"/>
    </location>
</feature>
<dbReference type="Gene3D" id="3.20.20.80">
    <property type="entry name" value="Glycosidases"/>
    <property type="match status" value="1"/>
</dbReference>
<dbReference type="Gene3D" id="3.10.50.10">
    <property type="match status" value="1"/>
</dbReference>
<evidence type="ECO:0000256" key="2">
    <source>
        <dbReference type="ARBA" id="ARBA00009121"/>
    </source>
</evidence>
<reference evidence="15" key="1">
    <citation type="submission" date="2022-03" db="EMBL/GenBank/DDBJ databases">
        <authorList>
            <person name="Sayadi A."/>
        </authorList>
    </citation>
    <scope>NUCLEOTIDE SEQUENCE</scope>
</reference>
<name>A0A9P0PWT4_ACAOB</name>
<evidence type="ECO:0000256" key="11">
    <source>
        <dbReference type="ARBA" id="ARBA00023326"/>
    </source>
</evidence>
<comment type="catalytic activity">
    <reaction evidence="1">
        <text>Random endo-hydrolysis of N-acetyl-beta-D-glucosaminide (1-&gt;4)-beta-linkages in chitin and chitodextrins.</text>
        <dbReference type="EC" id="3.2.1.14"/>
    </reaction>
</comment>
<evidence type="ECO:0000256" key="4">
    <source>
        <dbReference type="ARBA" id="ARBA00022669"/>
    </source>
</evidence>
<feature type="domain" description="GH18" evidence="14">
    <location>
        <begin position="30"/>
        <end position="393"/>
    </location>
</feature>
<gene>
    <name evidence="15" type="ORF">ACAOBT_LOCUS26145</name>
</gene>
<evidence type="ECO:0000256" key="10">
    <source>
        <dbReference type="ARBA" id="ARBA00023295"/>
    </source>
</evidence>
<organism evidence="15 16">
    <name type="scientific">Acanthoscelides obtectus</name>
    <name type="common">Bean weevil</name>
    <name type="synonym">Bruchus obtectus</name>
    <dbReference type="NCBI Taxonomy" id="200917"/>
    <lineage>
        <taxon>Eukaryota</taxon>
        <taxon>Metazoa</taxon>
        <taxon>Ecdysozoa</taxon>
        <taxon>Arthropoda</taxon>
        <taxon>Hexapoda</taxon>
        <taxon>Insecta</taxon>
        <taxon>Pterygota</taxon>
        <taxon>Neoptera</taxon>
        <taxon>Endopterygota</taxon>
        <taxon>Coleoptera</taxon>
        <taxon>Polyphaga</taxon>
        <taxon>Cucujiformia</taxon>
        <taxon>Chrysomeloidea</taxon>
        <taxon>Chrysomelidae</taxon>
        <taxon>Bruchinae</taxon>
        <taxon>Bruchini</taxon>
        <taxon>Acanthoscelides</taxon>
    </lineage>
</organism>
<evidence type="ECO:0000256" key="5">
    <source>
        <dbReference type="ARBA" id="ARBA00022729"/>
    </source>
</evidence>
<dbReference type="EMBL" id="CAKOFQ010007446">
    <property type="protein sequence ID" value="CAH2001362.1"/>
    <property type="molecule type" value="Genomic_DNA"/>
</dbReference>
<dbReference type="InterPro" id="IPR001579">
    <property type="entry name" value="Glyco_hydro_18_chit_AS"/>
</dbReference>
<evidence type="ECO:0000313" key="15">
    <source>
        <dbReference type="EMBL" id="CAH2001362.1"/>
    </source>
</evidence>
<evidence type="ECO:0000256" key="9">
    <source>
        <dbReference type="ARBA" id="ARBA00023277"/>
    </source>
</evidence>
<evidence type="ECO:0000256" key="8">
    <source>
        <dbReference type="ARBA" id="ARBA00023157"/>
    </source>
</evidence>
<keyword evidence="8" id="KW-1015">Disulfide bond</keyword>
<proteinExistence type="inferred from homology"/>
<sequence>MKRFQRMKLIFAISAYVLFFASCQEVEGNKNIVCYFASWTVYRPGNGKFDVENIDSSLCTHINFGFVGINEDGSLRIIDPWESNDDGLHGFRRLVALKNPHVKVMVSMGGWNEGAAKFSSVANDPIKRKTLTTSVINFIEKYNFDGLDLDWEYPGSREGSNPKIDSDNYITLLKELRATLQPRGYLLSAAVAGGIERINSGYKVKEVSELLDMINVMTYDYHGYFENYVGHGAPLYASHYDVGPINVTLNVASGIEHWLKLGADSTKVNLGVATYGRSFTLADLNNRKPYAPITGGGLAGPYMRQEGFLGYNEICELHSDWTYEWDDEMKVPFRYKSDQLVGYDDVRSMTEKVLYANSKKLGGIMLWSLDTDDFRGLCGRAYPLLKTIKENLK</sequence>
<dbReference type="Proteomes" id="UP001152888">
    <property type="component" value="Unassembled WGS sequence"/>
</dbReference>
<dbReference type="SUPFAM" id="SSF51445">
    <property type="entry name" value="(Trans)glycosidases"/>
    <property type="match status" value="1"/>
</dbReference>
<evidence type="ECO:0000256" key="13">
    <source>
        <dbReference type="SAM" id="SignalP"/>
    </source>
</evidence>
<dbReference type="GO" id="GO:0000272">
    <property type="term" value="P:polysaccharide catabolic process"/>
    <property type="evidence" value="ECO:0007669"/>
    <property type="project" value="UniProtKB-KW"/>
</dbReference>
<accession>A0A9P0PWT4</accession>
<feature type="signal peptide" evidence="13">
    <location>
        <begin position="1"/>
        <end position="28"/>
    </location>
</feature>
<dbReference type="PROSITE" id="PS51910">
    <property type="entry name" value="GH18_2"/>
    <property type="match status" value="1"/>
</dbReference>
<dbReference type="InterPro" id="IPR029070">
    <property type="entry name" value="Chitinase_insertion_sf"/>
</dbReference>
<dbReference type="InterPro" id="IPR011583">
    <property type="entry name" value="Chitinase_II/V-like_cat"/>
</dbReference>
<dbReference type="Pfam" id="PF00704">
    <property type="entry name" value="Glyco_hydro_18"/>
    <property type="match status" value="1"/>
</dbReference>
<keyword evidence="16" id="KW-1185">Reference proteome</keyword>
<dbReference type="SMART" id="SM00636">
    <property type="entry name" value="Glyco_18"/>
    <property type="match status" value="1"/>
</dbReference>